<evidence type="ECO:0000256" key="1">
    <source>
        <dbReference type="SAM" id="Phobius"/>
    </source>
</evidence>
<protein>
    <submittedName>
        <fullName evidence="2">Uncharacterized protein</fullName>
    </submittedName>
</protein>
<proteinExistence type="predicted"/>
<feature type="transmembrane region" description="Helical" evidence="1">
    <location>
        <begin position="6"/>
        <end position="25"/>
    </location>
</feature>
<sequence>MSRQLAFVIAGVAAVIGVLLVVHLWRWSRAHPGQWGAAQSLTALGLVVSLLAVMLPLVTANGGEDPAVATYRQRVSSTCASLQASTNPLMDAMNSSGSIDRARLEKGLRNQVKAAEGAVATLWRTAPPDALADASAAARQSADAFFRTMNGELDRMSEELPRTASLQQVSAYFGSLDAAVRPAASEFAAAMTELAGKQCGVTTAPAG</sequence>
<evidence type="ECO:0000313" key="3">
    <source>
        <dbReference type="Proteomes" id="UP000019489"/>
    </source>
</evidence>
<dbReference type="STRING" id="1386089.N865_01795"/>
<comment type="caution">
    <text evidence="2">The sequence shown here is derived from an EMBL/GenBank/DDBJ whole genome shotgun (WGS) entry which is preliminary data.</text>
</comment>
<organism evidence="2 3">
    <name type="scientific">Intrasporangium oryzae NRRL B-24470</name>
    <dbReference type="NCBI Taxonomy" id="1386089"/>
    <lineage>
        <taxon>Bacteria</taxon>
        <taxon>Bacillati</taxon>
        <taxon>Actinomycetota</taxon>
        <taxon>Actinomycetes</taxon>
        <taxon>Micrococcales</taxon>
        <taxon>Intrasporangiaceae</taxon>
        <taxon>Intrasporangium</taxon>
    </lineage>
</organism>
<gene>
    <name evidence="2" type="ORF">N865_01795</name>
</gene>
<dbReference type="AlphaFoldDB" id="W9GEG9"/>
<name>W9GEG9_9MICO</name>
<accession>W9GEG9</accession>
<keyword evidence="1" id="KW-0812">Transmembrane</keyword>
<dbReference type="EMBL" id="AWSA01000004">
    <property type="protein sequence ID" value="EWT03223.1"/>
    <property type="molecule type" value="Genomic_DNA"/>
</dbReference>
<evidence type="ECO:0000313" key="2">
    <source>
        <dbReference type="EMBL" id="EWT03223.1"/>
    </source>
</evidence>
<keyword evidence="3" id="KW-1185">Reference proteome</keyword>
<keyword evidence="1" id="KW-1133">Transmembrane helix</keyword>
<dbReference type="Proteomes" id="UP000019489">
    <property type="component" value="Unassembled WGS sequence"/>
</dbReference>
<keyword evidence="1" id="KW-0472">Membrane</keyword>
<reference evidence="2 3" key="1">
    <citation type="submission" date="2013-08" db="EMBL/GenBank/DDBJ databases">
        <title>Intrasporangium oryzae NRRL B-24470.</title>
        <authorList>
            <person name="Liu H."/>
            <person name="Wang G."/>
        </authorList>
    </citation>
    <scope>NUCLEOTIDE SEQUENCE [LARGE SCALE GENOMIC DNA]</scope>
    <source>
        <strain evidence="2 3">NRRL B-24470</strain>
    </source>
</reference>
<dbReference type="RefSeq" id="WP_034801279.1">
    <property type="nucleotide sequence ID" value="NZ_AWSA01000004.1"/>
</dbReference>
<feature type="transmembrane region" description="Helical" evidence="1">
    <location>
        <begin position="37"/>
        <end position="58"/>
    </location>
</feature>